<sequence>MSGARLMARRKNFALVGVSVVAILSLAGSFYVALSLAAGIGDRMSSEPETGAAATASMIEVSATQPLGNILDLAGGIASTMSKSATKMPRVDLNVGDCVNVGAAEIQPAACGSANSRYRVAELAAGGGACPADADRSHARTLPGGVSETVCLDIDWTVGACLNLAGGGVEHVDCAAAVPGRVRVLEIRHDTTDVNVCTAGDRGVVYGERRYVVCVSSR</sequence>
<keyword evidence="2" id="KW-1185">Reference proteome</keyword>
<dbReference type="eggNOG" id="ENOG502ZD9X">
    <property type="taxonomic scope" value="Bacteria"/>
</dbReference>
<dbReference type="AlphaFoldDB" id="U5EAV5"/>
<name>U5EAV5_NOCAS</name>
<gene>
    <name evidence="1" type="ORF">NCAST_08_01610</name>
</gene>
<accession>U5EAV5</accession>
<protein>
    <submittedName>
        <fullName evidence="1">Uncharacterized protein</fullName>
    </submittedName>
</protein>
<evidence type="ECO:0000313" key="2">
    <source>
        <dbReference type="Proteomes" id="UP000017048"/>
    </source>
</evidence>
<dbReference type="Proteomes" id="UP000017048">
    <property type="component" value="Unassembled WGS sequence"/>
</dbReference>
<dbReference type="EMBL" id="BAFO02000008">
    <property type="protein sequence ID" value="GAD82289.1"/>
    <property type="molecule type" value="Genomic_DNA"/>
</dbReference>
<organism evidence="1 2">
    <name type="scientific">Nocardia asteroides NBRC 15531</name>
    <dbReference type="NCBI Taxonomy" id="1110697"/>
    <lineage>
        <taxon>Bacteria</taxon>
        <taxon>Bacillati</taxon>
        <taxon>Actinomycetota</taxon>
        <taxon>Actinomycetes</taxon>
        <taxon>Mycobacteriales</taxon>
        <taxon>Nocardiaceae</taxon>
        <taxon>Nocardia</taxon>
    </lineage>
</organism>
<proteinExistence type="predicted"/>
<reference evidence="1 2" key="1">
    <citation type="journal article" date="2014" name="BMC Genomics">
        <title>Genome based analysis of type-I polyketide synthase and nonribosomal peptide synthetase gene clusters in seven strains of five representative Nocardia species.</title>
        <authorList>
            <person name="Komaki H."/>
            <person name="Ichikawa N."/>
            <person name="Hosoyama A."/>
            <person name="Takahashi-Nakaguchi A."/>
            <person name="Matsuzawa T."/>
            <person name="Suzuki K."/>
            <person name="Fujita N."/>
            <person name="Gonoi T."/>
        </authorList>
    </citation>
    <scope>NUCLEOTIDE SEQUENCE [LARGE SCALE GENOMIC DNA]</scope>
    <source>
        <strain evidence="1 2">NBRC 15531</strain>
    </source>
</reference>
<evidence type="ECO:0000313" key="1">
    <source>
        <dbReference type="EMBL" id="GAD82289.1"/>
    </source>
</evidence>
<comment type="caution">
    <text evidence="1">The sequence shown here is derived from an EMBL/GenBank/DDBJ whole genome shotgun (WGS) entry which is preliminary data.</text>
</comment>